<evidence type="ECO:0000313" key="2">
    <source>
        <dbReference type="Proteomes" id="UP001054945"/>
    </source>
</evidence>
<protein>
    <submittedName>
        <fullName evidence="1">Uncharacterized protein</fullName>
    </submittedName>
</protein>
<gene>
    <name evidence="1" type="ORF">CEXT_371861</name>
</gene>
<dbReference type="Proteomes" id="UP001054945">
    <property type="component" value="Unassembled WGS sequence"/>
</dbReference>
<dbReference type="AlphaFoldDB" id="A0AAV4XPC8"/>
<reference evidence="1 2" key="1">
    <citation type="submission" date="2021-06" db="EMBL/GenBank/DDBJ databases">
        <title>Caerostris extrusa draft genome.</title>
        <authorList>
            <person name="Kono N."/>
            <person name="Arakawa K."/>
        </authorList>
    </citation>
    <scope>NUCLEOTIDE SEQUENCE [LARGE SCALE GENOMIC DNA]</scope>
</reference>
<sequence length="104" mass="12175">MHINKLIKTNPLYTREQIRDFNTDVHLSNYSLPSESLVNASYFFFRGDIRHKPSSRDLHFLETPSRHYPVREAVFCGEIKVRISRHGNLGEVVIVSVEMAFEIR</sequence>
<name>A0AAV4XPC8_CAEEX</name>
<evidence type="ECO:0000313" key="1">
    <source>
        <dbReference type="EMBL" id="GIY96996.1"/>
    </source>
</evidence>
<organism evidence="1 2">
    <name type="scientific">Caerostris extrusa</name>
    <name type="common">Bark spider</name>
    <name type="synonym">Caerostris bankana</name>
    <dbReference type="NCBI Taxonomy" id="172846"/>
    <lineage>
        <taxon>Eukaryota</taxon>
        <taxon>Metazoa</taxon>
        <taxon>Ecdysozoa</taxon>
        <taxon>Arthropoda</taxon>
        <taxon>Chelicerata</taxon>
        <taxon>Arachnida</taxon>
        <taxon>Araneae</taxon>
        <taxon>Araneomorphae</taxon>
        <taxon>Entelegynae</taxon>
        <taxon>Araneoidea</taxon>
        <taxon>Araneidae</taxon>
        <taxon>Caerostris</taxon>
    </lineage>
</organism>
<keyword evidence="2" id="KW-1185">Reference proteome</keyword>
<comment type="caution">
    <text evidence="1">The sequence shown here is derived from an EMBL/GenBank/DDBJ whole genome shotgun (WGS) entry which is preliminary data.</text>
</comment>
<accession>A0AAV4XPC8</accession>
<proteinExistence type="predicted"/>
<dbReference type="EMBL" id="BPLR01000726">
    <property type="protein sequence ID" value="GIY96996.1"/>
    <property type="molecule type" value="Genomic_DNA"/>
</dbReference>